<feature type="non-terminal residue" evidence="1">
    <location>
        <position position="45"/>
    </location>
</feature>
<evidence type="ECO:0000313" key="1">
    <source>
        <dbReference type="EMBL" id="SUZ56530.1"/>
    </source>
</evidence>
<dbReference type="EMBL" id="UINC01000507">
    <property type="protein sequence ID" value="SUZ56530.1"/>
    <property type="molecule type" value="Genomic_DNA"/>
</dbReference>
<proteinExistence type="predicted"/>
<dbReference type="AlphaFoldDB" id="A0A381NPS4"/>
<name>A0A381NPS4_9ZZZZ</name>
<gene>
    <name evidence="1" type="ORF">METZ01_LOCUS9384</name>
</gene>
<accession>A0A381NPS4</accession>
<sequence length="45" mass="4666">MHGPWFDPLVSGSGKIGPRLEGVVADIPKKRACEIASGIYEGGGI</sequence>
<reference evidence="1" key="1">
    <citation type="submission" date="2018-05" db="EMBL/GenBank/DDBJ databases">
        <authorList>
            <person name="Lanie J.A."/>
            <person name="Ng W.-L."/>
            <person name="Kazmierczak K.M."/>
            <person name="Andrzejewski T.M."/>
            <person name="Davidsen T.M."/>
            <person name="Wayne K.J."/>
            <person name="Tettelin H."/>
            <person name="Glass J.I."/>
            <person name="Rusch D."/>
            <person name="Podicherti R."/>
            <person name="Tsui H.-C.T."/>
            <person name="Winkler M.E."/>
        </authorList>
    </citation>
    <scope>NUCLEOTIDE SEQUENCE</scope>
</reference>
<protein>
    <submittedName>
        <fullName evidence="1">Uncharacterized protein</fullName>
    </submittedName>
</protein>
<organism evidence="1">
    <name type="scientific">marine metagenome</name>
    <dbReference type="NCBI Taxonomy" id="408172"/>
    <lineage>
        <taxon>unclassified sequences</taxon>
        <taxon>metagenomes</taxon>
        <taxon>ecological metagenomes</taxon>
    </lineage>
</organism>